<dbReference type="EMBL" id="CP000780">
    <property type="protein sequence ID" value="ABS56782.1"/>
    <property type="molecule type" value="Genomic_DNA"/>
</dbReference>
<organism evidence="1 2">
    <name type="scientific">Methanoregula boonei (strain DSM 21154 / JCM 14090 / 6A8)</name>
    <dbReference type="NCBI Taxonomy" id="456442"/>
    <lineage>
        <taxon>Archaea</taxon>
        <taxon>Methanobacteriati</taxon>
        <taxon>Methanobacteriota</taxon>
        <taxon>Stenosarchaea group</taxon>
        <taxon>Methanomicrobia</taxon>
        <taxon>Methanomicrobiales</taxon>
        <taxon>Methanoregulaceae</taxon>
        <taxon>Methanoregula</taxon>
    </lineage>
</organism>
<gene>
    <name evidence="1" type="ordered locus">Mboo_2268</name>
</gene>
<accession>A7IAM1</accession>
<dbReference type="InterPro" id="IPR016161">
    <property type="entry name" value="Ald_DH/histidinol_DH"/>
</dbReference>
<proteinExistence type="predicted"/>
<dbReference type="GO" id="GO:0016491">
    <property type="term" value="F:oxidoreductase activity"/>
    <property type="evidence" value="ECO:0007669"/>
    <property type="project" value="InterPro"/>
</dbReference>
<dbReference type="SUPFAM" id="SSF53720">
    <property type="entry name" value="ALDH-like"/>
    <property type="match status" value="1"/>
</dbReference>
<dbReference type="KEGG" id="mbn:Mboo_2268"/>
<dbReference type="Proteomes" id="UP000002408">
    <property type="component" value="Chromosome"/>
</dbReference>
<dbReference type="AlphaFoldDB" id="A7IAM1"/>
<evidence type="ECO:0000313" key="2">
    <source>
        <dbReference type="Proteomes" id="UP000002408"/>
    </source>
</evidence>
<evidence type="ECO:0000313" key="1">
    <source>
        <dbReference type="EMBL" id="ABS56782.1"/>
    </source>
</evidence>
<reference evidence="2" key="1">
    <citation type="journal article" date="2015" name="Microbiology">
        <title>Genome of Methanoregula boonei 6A8 reveals adaptations to oligotrophic peatland environments.</title>
        <authorList>
            <person name="Braeuer S."/>
            <person name="Cadillo-Quiroz H."/>
            <person name="Kyrpides N."/>
            <person name="Woyke T."/>
            <person name="Goodwin L."/>
            <person name="Detter C."/>
            <person name="Podell S."/>
            <person name="Yavitt J.B."/>
            <person name="Zinder S.H."/>
        </authorList>
    </citation>
    <scope>NUCLEOTIDE SEQUENCE [LARGE SCALE GENOMIC DNA]</scope>
    <source>
        <strain evidence="2">DSM 21154 / JCM 14090 / 6A8</strain>
    </source>
</reference>
<keyword evidence="2" id="KW-1185">Reference proteome</keyword>
<sequence>MNTGFMSATQDISRARYAFDTLNVSCVQVNDIPAFRADLICRTAALERSGTGCKGRRYSLKEMLSLRLIVINRRRELEEPAGSSRNRET</sequence>
<name>A7IAM1_METB6</name>
<protein>
    <submittedName>
        <fullName evidence="1">Uncharacterized protein</fullName>
    </submittedName>
</protein>
<dbReference type="HOGENOM" id="CLU_2447645_0_0_2"/>